<dbReference type="PROSITE" id="PS00191">
    <property type="entry name" value="CYTOCHROME_B5_1"/>
    <property type="match status" value="1"/>
</dbReference>
<proteinExistence type="predicted"/>
<organism evidence="1 2">
    <name type="scientific">Effrenium voratum</name>
    <dbReference type="NCBI Taxonomy" id="2562239"/>
    <lineage>
        <taxon>Eukaryota</taxon>
        <taxon>Sar</taxon>
        <taxon>Alveolata</taxon>
        <taxon>Dinophyceae</taxon>
        <taxon>Suessiales</taxon>
        <taxon>Symbiodiniaceae</taxon>
        <taxon>Effrenium</taxon>
    </lineage>
</organism>
<dbReference type="InterPro" id="IPR018506">
    <property type="entry name" value="Cyt_B5_heme-BS"/>
</dbReference>
<comment type="caution">
    <text evidence="1">The sequence shown here is derived from an EMBL/GenBank/DDBJ whole genome shotgun (WGS) entry which is preliminary data.</text>
</comment>
<dbReference type="InterPro" id="IPR036400">
    <property type="entry name" value="Cyt_B5-like_heme/steroid_sf"/>
</dbReference>
<gene>
    <name evidence="1" type="ORF">EVOR1521_LOCUS27098</name>
</gene>
<dbReference type="PROSITE" id="PS51257">
    <property type="entry name" value="PROKAR_LIPOPROTEIN"/>
    <property type="match status" value="1"/>
</dbReference>
<protein>
    <recommendedName>
        <fullName evidence="3">Cytochrome b5 heme-binding domain-containing protein</fullName>
    </recommendedName>
</protein>
<dbReference type="EMBL" id="CAUJNA010003551">
    <property type="protein sequence ID" value="CAJ1404703.1"/>
    <property type="molecule type" value="Genomic_DNA"/>
</dbReference>
<reference evidence="1" key="1">
    <citation type="submission" date="2023-08" db="EMBL/GenBank/DDBJ databases">
        <authorList>
            <person name="Chen Y."/>
            <person name="Shah S."/>
            <person name="Dougan E. K."/>
            <person name="Thang M."/>
            <person name="Chan C."/>
        </authorList>
    </citation>
    <scope>NUCLEOTIDE SEQUENCE</scope>
</reference>
<dbReference type="Proteomes" id="UP001178507">
    <property type="component" value="Unassembled WGS sequence"/>
</dbReference>
<name>A0AA36JEG0_9DINO</name>
<evidence type="ECO:0000313" key="1">
    <source>
        <dbReference type="EMBL" id="CAJ1404703.1"/>
    </source>
</evidence>
<dbReference type="GO" id="GO:0020037">
    <property type="term" value="F:heme binding"/>
    <property type="evidence" value="ECO:0007669"/>
    <property type="project" value="InterPro"/>
</dbReference>
<dbReference type="Gene3D" id="3.10.120.10">
    <property type="entry name" value="Cytochrome b5-like heme/steroid binding domain"/>
    <property type="match status" value="1"/>
</dbReference>
<dbReference type="AlphaFoldDB" id="A0AA36JEG0"/>
<sequence>MSRRAVYDLSEFMDRHPGGPATILSWQGCVQAFQRSTPWKLGRGREPDTDAPTLSEESWRRSVRARSCRSTDLLVGQLVPAENTDWVRRCPGVPGGGRGGVGADVIHEVMKYTVTDVMAVGIFGAVGTGQTWKQMPWWHKQSGLAMVALILCLLSLAERHRASLAPVRRRASTSGTTGWLPFHLGFTALYHCSQGRGVVRKISPFI</sequence>
<evidence type="ECO:0000313" key="2">
    <source>
        <dbReference type="Proteomes" id="UP001178507"/>
    </source>
</evidence>
<dbReference type="SUPFAM" id="SSF55856">
    <property type="entry name" value="Cytochrome b5-like heme/steroid binding domain"/>
    <property type="match status" value="1"/>
</dbReference>
<accession>A0AA36JEG0</accession>
<evidence type="ECO:0008006" key="3">
    <source>
        <dbReference type="Google" id="ProtNLM"/>
    </source>
</evidence>
<keyword evidence="2" id="KW-1185">Reference proteome</keyword>